<feature type="domain" description="VOC" evidence="1">
    <location>
        <begin position="9"/>
        <end position="122"/>
    </location>
</feature>
<accession>A0A956SEV0</accession>
<dbReference type="EMBL" id="JAGQHS010000130">
    <property type="protein sequence ID" value="MCA9757940.1"/>
    <property type="molecule type" value="Genomic_DNA"/>
</dbReference>
<comment type="caution">
    <text evidence="2">The sequence shown here is derived from an EMBL/GenBank/DDBJ whole genome shotgun (WGS) entry which is preliminary data.</text>
</comment>
<reference evidence="2" key="1">
    <citation type="submission" date="2020-04" db="EMBL/GenBank/DDBJ databases">
        <authorList>
            <person name="Zhang T."/>
        </authorList>
    </citation>
    <scope>NUCLEOTIDE SEQUENCE</scope>
    <source>
        <strain evidence="2">HKST-UBA02</strain>
    </source>
</reference>
<dbReference type="AlphaFoldDB" id="A0A956SEV0"/>
<reference evidence="2" key="2">
    <citation type="journal article" date="2021" name="Microbiome">
        <title>Successional dynamics and alternative stable states in a saline activated sludge microbial community over 9 years.</title>
        <authorList>
            <person name="Wang Y."/>
            <person name="Ye J."/>
            <person name="Ju F."/>
            <person name="Liu L."/>
            <person name="Boyd J.A."/>
            <person name="Deng Y."/>
            <person name="Parks D.H."/>
            <person name="Jiang X."/>
            <person name="Yin X."/>
            <person name="Woodcroft B.J."/>
            <person name="Tyson G.W."/>
            <person name="Hugenholtz P."/>
            <person name="Polz M.F."/>
            <person name="Zhang T."/>
        </authorList>
    </citation>
    <scope>NUCLEOTIDE SEQUENCE</scope>
    <source>
        <strain evidence="2">HKST-UBA02</strain>
    </source>
</reference>
<sequence>MSHPIQYQGDVTLSFGVKDMGASIEWYQDTLGFKLLYRMDDMGWCEMQGPSANITVGLGQREDVPKGGGCVPVWGVTDIVATREFLESKKVAFDGETQEIPGMVKLATFFDPDGNAMMLAQSLMNQ</sequence>
<dbReference type="InterPro" id="IPR029068">
    <property type="entry name" value="Glyas_Bleomycin-R_OHBP_Dase"/>
</dbReference>
<evidence type="ECO:0000259" key="1">
    <source>
        <dbReference type="PROSITE" id="PS51819"/>
    </source>
</evidence>
<dbReference type="PROSITE" id="PS51819">
    <property type="entry name" value="VOC"/>
    <property type="match status" value="1"/>
</dbReference>
<gene>
    <name evidence="2" type="ORF">KDA27_19265</name>
</gene>
<name>A0A956SEV0_UNCEI</name>
<evidence type="ECO:0000313" key="2">
    <source>
        <dbReference type="EMBL" id="MCA9757940.1"/>
    </source>
</evidence>
<evidence type="ECO:0000313" key="3">
    <source>
        <dbReference type="Proteomes" id="UP000739538"/>
    </source>
</evidence>
<proteinExistence type="predicted"/>
<dbReference type="CDD" id="cd06587">
    <property type="entry name" value="VOC"/>
    <property type="match status" value="1"/>
</dbReference>
<dbReference type="Gene3D" id="3.10.180.10">
    <property type="entry name" value="2,3-Dihydroxybiphenyl 1,2-Dioxygenase, domain 1"/>
    <property type="match status" value="1"/>
</dbReference>
<dbReference type="InterPro" id="IPR037523">
    <property type="entry name" value="VOC_core"/>
</dbReference>
<protein>
    <submittedName>
        <fullName evidence="2">VOC family protein</fullName>
    </submittedName>
</protein>
<dbReference type="SUPFAM" id="SSF54593">
    <property type="entry name" value="Glyoxalase/Bleomycin resistance protein/Dihydroxybiphenyl dioxygenase"/>
    <property type="match status" value="1"/>
</dbReference>
<organism evidence="2 3">
    <name type="scientific">Eiseniibacteriota bacterium</name>
    <dbReference type="NCBI Taxonomy" id="2212470"/>
    <lineage>
        <taxon>Bacteria</taxon>
        <taxon>Candidatus Eiseniibacteriota</taxon>
    </lineage>
</organism>
<dbReference type="InterPro" id="IPR004360">
    <property type="entry name" value="Glyas_Fos-R_dOase_dom"/>
</dbReference>
<dbReference type="Pfam" id="PF00903">
    <property type="entry name" value="Glyoxalase"/>
    <property type="match status" value="1"/>
</dbReference>
<dbReference type="Proteomes" id="UP000739538">
    <property type="component" value="Unassembled WGS sequence"/>
</dbReference>